<feature type="transmembrane region" description="Helical" evidence="2">
    <location>
        <begin position="244"/>
        <end position="268"/>
    </location>
</feature>
<evidence type="ECO:0000313" key="4">
    <source>
        <dbReference type="Proteomes" id="UP000612055"/>
    </source>
</evidence>
<gene>
    <name evidence="3" type="ORF">HYH03_010424</name>
</gene>
<dbReference type="Proteomes" id="UP000612055">
    <property type="component" value="Unassembled WGS sequence"/>
</dbReference>
<protein>
    <recommendedName>
        <fullName evidence="5">TRP C-terminal domain-containing protein</fullName>
    </recommendedName>
</protein>
<organism evidence="3 4">
    <name type="scientific">Edaphochlamys debaryana</name>
    <dbReference type="NCBI Taxonomy" id="47281"/>
    <lineage>
        <taxon>Eukaryota</taxon>
        <taxon>Viridiplantae</taxon>
        <taxon>Chlorophyta</taxon>
        <taxon>core chlorophytes</taxon>
        <taxon>Chlorophyceae</taxon>
        <taxon>CS clade</taxon>
        <taxon>Chlamydomonadales</taxon>
        <taxon>Chlamydomonadales incertae sedis</taxon>
        <taxon>Edaphochlamys</taxon>
    </lineage>
</organism>
<dbReference type="OrthoDB" id="547225at2759"/>
<keyword evidence="4" id="KW-1185">Reference proteome</keyword>
<feature type="transmembrane region" description="Helical" evidence="2">
    <location>
        <begin position="181"/>
        <end position="201"/>
    </location>
</feature>
<feature type="transmembrane region" description="Helical" evidence="2">
    <location>
        <begin position="31"/>
        <end position="52"/>
    </location>
</feature>
<dbReference type="AlphaFoldDB" id="A0A836BXI5"/>
<accession>A0A836BXI5</accession>
<evidence type="ECO:0000256" key="2">
    <source>
        <dbReference type="SAM" id="Phobius"/>
    </source>
</evidence>
<dbReference type="GO" id="GO:0000724">
    <property type="term" value="P:double-strand break repair via homologous recombination"/>
    <property type="evidence" value="ECO:0007669"/>
    <property type="project" value="TreeGrafter"/>
</dbReference>
<evidence type="ECO:0000313" key="3">
    <source>
        <dbReference type="EMBL" id="KAG2491214.1"/>
    </source>
</evidence>
<comment type="caution">
    <text evidence="3">The sequence shown here is derived from an EMBL/GenBank/DDBJ whole genome shotgun (WGS) entry which is preliminary data.</text>
</comment>
<proteinExistence type="predicted"/>
<reference evidence="3" key="1">
    <citation type="journal article" date="2020" name="bioRxiv">
        <title>Comparative genomics of Chlamydomonas.</title>
        <authorList>
            <person name="Craig R.J."/>
            <person name="Hasan A.R."/>
            <person name="Ness R.W."/>
            <person name="Keightley P.D."/>
        </authorList>
    </citation>
    <scope>NUCLEOTIDE SEQUENCE</scope>
    <source>
        <strain evidence="3">CCAP 11/70</strain>
    </source>
</reference>
<keyword evidence="2" id="KW-0812">Transmembrane</keyword>
<dbReference type="EMBL" id="JAEHOE010000055">
    <property type="protein sequence ID" value="KAG2491214.1"/>
    <property type="molecule type" value="Genomic_DNA"/>
</dbReference>
<feature type="region of interest" description="Disordered" evidence="1">
    <location>
        <begin position="306"/>
        <end position="341"/>
    </location>
</feature>
<sequence>MATALGKPASSTLSGLAHADQALTLPQQLGIVLMTALFVLFPSWANAGFSIFSCYLVDNTRALGQTGSATESLNGFDFALATAPSGYWTRDMQQECYVGAHASFYVPLGVVFLVVFCASPPIVNFALLWRVRHKLSNYHTIQVYGFMYSRYRSQWFWWDSVLMCQTLALVAVQVFGGVLEVAYQALMLQIVLMCFGAVNMTVKPSRNALLRHLEFWSYVVLSTTIALNLYYVTVSGTITLADEAGGVAIAVLVLVINLALIVIFLATLARASWPSVRAAVAWARDYLEPCWTCCLRQRRRPAAPAAAATLAAPGQVQQASKEQPPLQEDDVGVASESGSQA</sequence>
<keyword evidence="2" id="KW-0472">Membrane</keyword>
<name>A0A836BXI5_9CHLO</name>
<dbReference type="PANTHER" id="PTHR19862:SF14">
    <property type="entry name" value="WD REPEAT-CONTAINING PROTEIN 48"/>
    <property type="match status" value="1"/>
</dbReference>
<feature type="transmembrane region" description="Helical" evidence="2">
    <location>
        <begin position="104"/>
        <end position="129"/>
    </location>
</feature>
<keyword evidence="2" id="KW-1133">Transmembrane helix</keyword>
<dbReference type="GO" id="GO:0043130">
    <property type="term" value="F:ubiquitin binding"/>
    <property type="evidence" value="ECO:0007669"/>
    <property type="project" value="TreeGrafter"/>
</dbReference>
<dbReference type="PANTHER" id="PTHR19862">
    <property type="entry name" value="WD REPEAT-CONTAINING PROTEIN 48"/>
    <property type="match status" value="1"/>
</dbReference>
<feature type="transmembrane region" description="Helical" evidence="2">
    <location>
        <begin position="213"/>
        <end position="232"/>
    </location>
</feature>
<evidence type="ECO:0000256" key="1">
    <source>
        <dbReference type="SAM" id="MobiDB-lite"/>
    </source>
</evidence>
<dbReference type="InterPro" id="IPR051246">
    <property type="entry name" value="WDR48"/>
</dbReference>
<feature type="transmembrane region" description="Helical" evidence="2">
    <location>
        <begin position="155"/>
        <end position="175"/>
    </location>
</feature>
<evidence type="ECO:0008006" key="5">
    <source>
        <dbReference type="Google" id="ProtNLM"/>
    </source>
</evidence>